<keyword evidence="1" id="KW-0812">Transmembrane</keyword>
<feature type="transmembrane region" description="Helical" evidence="1">
    <location>
        <begin position="150"/>
        <end position="171"/>
    </location>
</feature>
<gene>
    <name evidence="2" type="ORF">KDL28_29280</name>
</gene>
<reference evidence="2" key="1">
    <citation type="submission" date="2021-04" db="EMBL/GenBank/DDBJ databases">
        <title>Pseudonocardia sp. nov., isolated from sandy soil of mangrove forest.</title>
        <authorList>
            <person name="Zan Z."/>
            <person name="Huang R."/>
            <person name="Liu W."/>
        </authorList>
    </citation>
    <scope>NUCLEOTIDE SEQUENCE</scope>
    <source>
        <strain evidence="2">S2-4</strain>
    </source>
</reference>
<accession>A0ABT1A886</accession>
<sequence>MSSTLDPSAGRAELTARTFRKDRWWLTPAVQATALTVLLGYVVVRLFMRSWYFVPELNYLTPLYSPCISTLCTPGSSHFGTIFGELPFWIPLPIIVFPILLGFRGTCYYYRKAVYRSILQSPTACAVAEPAKRYRGESRFPLIGMNSHRYFFYGATLLLLINTYDAVLSFFPQRGGFGIGLGSLIIVVNVLLLWAYTLGCHSCRHLLGGRLRHFSKHPVRYRLWTRLSWFNARHQSFAWASLISVTLTDVYIMSVSAGWIGDLRLVN</sequence>
<dbReference type="Proteomes" id="UP001165283">
    <property type="component" value="Unassembled WGS sequence"/>
</dbReference>
<evidence type="ECO:0000256" key="1">
    <source>
        <dbReference type="SAM" id="Phobius"/>
    </source>
</evidence>
<keyword evidence="1" id="KW-1133">Transmembrane helix</keyword>
<feature type="transmembrane region" description="Helical" evidence="1">
    <location>
        <begin position="88"/>
        <end position="110"/>
    </location>
</feature>
<proteinExistence type="predicted"/>
<name>A0ABT1A886_9PSEU</name>
<organism evidence="2 3">
    <name type="scientific">Pseudonocardia humida</name>
    <dbReference type="NCBI Taxonomy" id="2800819"/>
    <lineage>
        <taxon>Bacteria</taxon>
        <taxon>Bacillati</taxon>
        <taxon>Actinomycetota</taxon>
        <taxon>Actinomycetes</taxon>
        <taxon>Pseudonocardiales</taxon>
        <taxon>Pseudonocardiaceae</taxon>
        <taxon>Pseudonocardia</taxon>
    </lineage>
</organism>
<keyword evidence="3" id="KW-1185">Reference proteome</keyword>
<feature type="transmembrane region" description="Helical" evidence="1">
    <location>
        <begin position="177"/>
        <end position="196"/>
    </location>
</feature>
<dbReference type="RefSeq" id="WP_252443864.1">
    <property type="nucleotide sequence ID" value="NZ_JAGSOV010000062.1"/>
</dbReference>
<evidence type="ECO:0008006" key="4">
    <source>
        <dbReference type="Google" id="ProtNLM"/>
    </source>
</evidence>
<keyword evidence="1" id="KW-0472">Membrane</keyword>
<evidence type="ECO:0000313" key="2">
    <source>
        <dbReference type="EMBL" id="MCO1659171.1"/>
    </source>
</evidence>
<feature type="transmembrane region" description="Helical" evidence="1">
    <location>
        <begin position="236"/>
        <end position="260"/>
    </location>
</feature>
<protein>
    <recommendedName>
        <fullName evidence="4">Succinate dehydrogenase</fullName>
    </recommendedName>
</protein>
<evidence type="ECO:0000313" key="3">
    <source>
        <dbReference type="Proteomes" id="UP001165283"/>
    </source>
</evidence>
<dbReference type="EMBL" id="JAGSOV010000062">
    <property type="protein sequence ID" value="MCO1659171.1"/>
    <property type="molecule type" value="Genomic_DNA"/>
</dbReference>
<feature type="transmembrane region" description="Helical" evidence="1">
    <location>
        <begin position="24"/>
        <end position="48"/>
    </location>
</feature>
<comment type="caution">
    <text evidence="2">The sequence shown here is derived from an EMBL/GenBank/DDBJ whole genome shotgun (WGS) entry which is preliminary data.</text>
</comment>